<evidence type="ECO:0000256" key="1">
    <source>
        <dbReference type="ARBA" id="ARBA00000832"/>
    </source>
</evidence>
<comment type="similarity">
    <text evidence="4 7">Belongs to the glucosamine/galactosamine-6-phosphate isomerase family. 6-phosphogluconolactonase subfamily.</text>
</comment>
<dbReference type="GO" id="GO:0005975">
    <property type="term" value="P:carbohydrate metabolic process"/>
    <property type="evidence" value="ECO:0007669"/>
    <property type="project" value="UniProtKB-UniRule"/>
</dbReference>
<dbReference type="EMBL" id="FNOY01000047">
    <property type="protein sequence ID" value="SDY62057.1"/>
    <property type="molecule type" value="Genomic_DNA"/>
</dbReference>
<comment type="function">
    <text evidence="2 7">Hydrolysis of 6-phosphogluconolactone to 6-phosphogluconate.</text>
</comment>
<proteinExistence type="inferred from homology"/>
<evidence type="ECO:0000256" key="7">
    <source>
        <dbReference type="RuleBase" id="RU365095"/>
    </source>
</evidence>
<reference evidence="9 10" key="1">
    <citation type="submission" date="2016-10" db="EMBL/GenBank/DDBJ databases">
        <authorList>
            <person name="de Groot N.N."/>
        </authorList>
    </citation>
    <scope>NUCLEOTIDE SEQUENCE [LARGE SCALE GENOMIC DNA]</scope>
    <source>
        <strain evidence="9 10">Nm1</strain>
    </source>
</reference>
<dbReference type="PANTHER" id="PTHR11054:SF0">
    <property type="entry name" value="6-PHOSPHOGLUCONOLACTONASE"/>
    <property type="match status" value="1"/>
</dbReference>
<dbReference type="PANTHER" id="PTHR11054">
    <property type="entry name" value="6-PHOSPHOGLUCONOLACTONASE"/>
    <property type="match status" value="1"/>
</dbReference>
<dbReference type="GO" id="GO:0006098">
    <property type="term" value="P:pentose-phosphate shunt"/>
    <property type="evidence" value="ECO:0007669"/>
    <property type="project" value="UniProtKB-UniPathway"/>
</dbReference>
<evidence type="ECO:0000256" key="5">
    <source>
        <dbReference type="ARBA" id="ARBA00013198"/>
    </source>
</evidence>
<protein>
    <recommendedName>
        <fullName evidence="6 7">6-phosphogluconolactonase</fullName>
        <shortName evidence="7">6PGL</shortName>
        <ecNumber evidence="5 7">3.1.1.31</ecNumber>
    </recommendedName>
</protein>
<dbReference type="InterPro" id="IPR037171">
    <property type="entry name" value="NagB/RpiA_transferase-like"/>
</dbReference>
<evidence type="ECO:0000256" key="2">
    <source>
        <dbReference type="ARBA" id="ARBA00002681"/>
    </source>
</evidence>
<comment type="catalytic activity">
    <reaction evidence="1 7">
        <text>6-phospho-D-glucono-1,5-lactone + H2O = 6-phospho-D-gluconate + H(+)</text>
        <dbReference type="Rhea" id="RHEA:12556"/>
        <dbReference type="ChEBI" id="CHEBI:15377"/>
        <dbReference type="ChEBI" id="CHEBI:15378"/>
        <dbReference type="ChEBI" id="CHEBI:57955"/>
        <dbReference type="ChEBI" id="CHEBI:58759"/>
        <dbReference type="EC" id="3.1.1.31"/>
    </reaction>
</comment>
<comment type="pathway">
    <text evidence="3 7">Carbohydrate degradation; pentose phosphate pathway; D-ribulose 5-phosphate from D-glucose 6-phosphate (oxidative stage): step 2/3.</text>
</comment>
<evidence type="ECO:0000259" key="8">
    <source>
        <dbReference type="Pfam" id="PF01182"/>
    </source>
</evidence>
<evidence type="ECO:0000256" key="6">
    <source>
        <dbReference type="ARBA" id="ARBA00020337"/>
    </source>
</evidence>
<dbReference type="RefSeq" id="WP_090414930.1">
    <property type="nucleotide sequence ID" value="NZ_FNOY01000047.1"/>
</dbReference>
<gene>
    <name evidence="7" type="primary">pgl</name>
    <name evidence="9" type="ORF">SAMN05421881_104727</name>
</gene>
<dbReference type="NCBIfam" id="TIGR01198">
    <property type="entry name" value="pgl"/>
    <property type="match status" value="1"/>
</dbReference>
<keyword evidence="10" id="KW-1185">Reference proteome</keyword>
<evidence type="ECO:0000313" key="9">
    <source>
        <dbReference type="EMBL" id="SDY62057.1"/>
    </source>
</evidence>
<dbReference type="Proteomes" id="UP000198640">
    <property type="component" value="Unassembled WGS sequence"/>
</dbReference>
<evidence type="ECO:0000313" key="10">
    <source>
        <dbReference type="Proteomes" id="UP000198640"/>
    </source>
</evidence>
<feature type="domain" description="Glucosamine/galactosamine-6-phosphate isomerase" evidence="8">
    <location>
        <begin position="17"/>
        <end position="214"/>
    </location>
</feature>
<dbReference type="GO" id="GO:0017057">
    <property type="term" value="F:6-phosphogluconolactonase activity"/>
    <property type="evidence" value="ECO:0007669"/>
    <property type="project" value="UniProtKB-UniRule"/>
</dbReference>
<organism evidence="9 10">
    <name type="scientific">Nitrosomonas halophila</name>
    <dbReference type="NCBI Taxonomy" id="44576"/>
    <lineage>
        <taxon>Bacteria</taxon>
        <taxon>Pseudomonadati</taxon>
        <taxon>Pseudomonadota</taxon>
        <taxon>Betaproteobacteria</taxon>
        <taxon>Nitrosomonadales</taxon>
        <taxon>Nitrosomonadaceae</taxon>
        <taxon>Nitrosomonas</taxon>
    </lineage>
</organism>
<keyword evidence="7" id="KW-0378">Hydrolase</keyword>
<dbReference type="SUPFAM" id="SSF100950">
    <property type="entry name" value="NagB/RpiA/CoA transferase-like"/>
    <property type="match status" value="1"/>
</dbReference>
<dbReference type="OrthoDB" id="9810967at2"/>
<sequence length="233" mass="26259">MPAHHLIQRHYFSHLPELTHAFVQYTSTILRDALSQKDKASLVVPGGQTPRAYLPQLGQQDLPWNQIYITLSDERWVNTCHQDSNERLLREHCLQYMRIPPHFISLKTSHAHPEQAIASLHTRLSAIPRPFSLTILGLGEDGHIASLFPGMTLDPAATRLCQAATPPAAPTLRMSLSFRALIASDHICLVITGNGKRRFLDQIIARPDPSLPFIKLLQHKPVTVFETDTTYQE</sequence>
<name>A0A1H3LBV1_9PROT</name>
<accession>A0A1H3LBV1</accession>
<dbReference type="STRING" id="44576.SAMN05421881_104727"/>
<evidence type="ECO:0000256" key="4">
    <source>
        <dbReference type="ARBA" id="ARBA00010662"/>
    </source>
</evidence>
<dbReference type="InterPro" id="IPR005900">
    <property type="entry name" value="6-phosphogluconolactonase_DevB"/>
</dbReference>
<dbReference type="Pfam" id="PF01182">
    <property type="entry name" value="Glucosamine_iso"/>
    <property type="match status" value="1"/>
</dbReference>
<dbReference type="InterPro" id="IPR039104">
    <property type="entry name" value="6PGL"/>
</dbReference>
<dbReference type="AlphaFoldDB" id="A0A1H3LBV1"/>
<dbReference type="EC" id="3.1.1.31" evidence="5 7"/>
<dbReference type="UniPathway" id="UPA00115">
    <property type="reaction ID" value="UER00409"/>
</dbReference>
<dbReference type="Gene3D" id="3.40.50.1360">
    <property type="match status" value="1"/>
</dbReference>
<dbReference type="CDD" id="cd01400">
    <property type="entry name" value="6PGL"/>
    <property type="match status" value="1"/>
</dbReference>
<evidence type="ECO:0000256" key="3">
    <source>
        <dbReference type="ARBA" id="ARBA00004961"/>
    </source>
</evidence>
<dbReference type="InterPro" id="IPR006148">
    <property type="entry name" value="Glc/Gal-6P_isomerase"/>
</dbReference>